<dbReference type="GeneID" id="19686931"/>
<dbReference type="KEGG" id="vg:19686931"/>
<organism evidence="1 2">
    <name type="scientific">Cronobacter phage CR8</name>
    <dbReference type="NCBI Taxonomy" id="1327934"/>
    <lineage>
        <taxon>Viruses</taxon>
        <taxon>Duplodnaviria</taxon>
        <taxon>Heunggongvirae</taxon>
        <taxon>Uroviricota</taxon>
        <taxon>Caudoviricetes</taxon>
        <taxon>Vequintavirinae</taxon>
        <taxon>Certrevirus</taxon>
        <taxon>Certrevirus CR8</taxon>
    </lineage>
</organism>
<sequence>MEQGLKRTTDLIGALQAAIRVAGYDMDCGDIWSHIKGIAAAEIKNHPGPMGPMGMAGAPGEPGKDAWDKYAYDPQTERKAQFFWKGIEFWSPVPRHFYDALPVGKELTYGDIGFIRTMYGNQIVETMAVFWRREYDLKTDMSLFINEEDKCHLANINKSDSSPAHLKV</sequence>
<name>A0A060ACR1_9CAUD</name>
<keyword evidence="2" id="KW-1185">Reference proteome</keyword>
<proteinExistence type="predicted"/>
<accession>A0A060ACR1</accession>
<dbReference type="RefSeq" id="YP_009042417.1">
    <property type="nucleotide sequence ID" value="NC_024354.1"/>
</dbReference>
<evidence type="ECO:0000313" key="1">
    <source>
        <dbReference type="EMBL" id="AIA64710.1"/>
    </source>
</evidence>
<protein>
    <submittedName>
        <fullName evidence="1">Uncharacterized protein</fullName>
    </submittedName>
</protein>
<evidence type="ECO:0000313" key="2">
    <source>
        <dbReference type="Proteomes" id="UP000026984"/>
    </source>
</evidence>
<dbReference type="Proteomes" id="UP000026984">
    <property type="component" value="Segment"/>
</dbReference>
<dbReference type="EMBL" id="KC954774">
    <property type="protein sequence ID" value="AIA64710.1"/>
    <property type="molecule type" value="Genomic_DNA"/>
</dbReference>
<reference evidence="1 2" key="1">
    <citation type="submission" date="2013-04" db="EMBL/GenBank/DDBJ databases">
        <title>Complete Genome Sequence of Cronobacter sakazakii Bacteriophage CR8.</title>
        <authorList>
            <person name="Kim Y."/>
            <person name="Shin H."/>
            <person name="Ryu S."/>
        </authorList>
    </citation>
    <scope>NUCLEOTIDE SEQUENCE [LARGE SCALE GENOMIC DNA]</scope>
</reference>
<gene>
    <name evidence="1" type="ORF">CR8_180</name>
</gene>